<gene>
    <name evidence="4" type="ORF">G3A44_16065</name>
</gene>
<evidence type="ECO:0000256" key="1">
    <source>
        <dbReference type="SAM" id="MobiDB-lite"/>
    </source>
</evidence>
<dbReference type="PANTHER" id="PTHR40459">
    <property type="entry name" value="CONSERVED HYPOTHETICAL ALANINE AND LEUCINE RICH PROTEIN"/>
    <property type="match status" value="1"/>
</dbReference>
<organism evidence="4 5">
    <name type="scientific">Ideonella livida</name>
    <dbReference type="NCBI Taxonomy" id="2707176"/>
    <lineage>
        <taxon>Bacteria</taxon>
        <taxon>Pseudomonadati</taxon>
        <taxon>Pseudomonadota</taxon>
        <taxon>Betaproteobacteria</taxon>
        <taxon>Burkholderiales</taxon>
        <taxon>Sphaerotilaceae</taxon>
        <taxon>Ideonella</taxon>
    </lineage>
</organism>
<evidence type="ECO:0000259" key="3">
    <source>
        <dbReference type="Pfam" id="PF10728"/>
    </source>
</evidence>
<feature type="domain" description="DUF2520" evidence="3">
    <location>
        <begin position="165"/>
        <end position="291"/>
    </location>
</feature>
<dbReference type="SUPFAM" id="SSF48179">
    <property type="entry name" value="6-phosphogluconate dehydrogenase C-terminal domain-like"/>
    <property type="match status" value="1"/>
</dbReference>
<dbReference type="Proteomes" id="UP000484255">
    <property type="component" value="Unassembled WGS sequence"/>
</dbReference>
<dbReference type="InterPro" id="IPR018931">
    <property type="entry name" value="DUF2520"/>
</dbReference>
<dbReference type="InterPro" id="IPR008927">
    <property type="entry name" value="6-PGluconate_DH-like_C_sf"/>
</dbReference>
<evidence type="ECO:0000259" key="2">
    <source>
        <dbReference type="Pfam" id="PF10727"/>
    </source>
</evidence>
<feature type="domain" description="Putative oxidoreductase/dehydrogenase Rossmann-like" evidence="2">
    <location>
        <begin position="25"/>
        <end position="147"/>
    </location>
</feature>
<dbReference type="EMBL" id="JAAGOH010000021">
    <property type="protein sequence ID" value="NDY92707.1"/>
    <property type="molecule type" value="Genomic_DNA"/>
</dbReference>
<sequence>MDTQDCTPHPPAAPDAAPCDPSGHTARPRLNVVGAGRVGLALARLWQVAGGPLQVQALCNPGAARRAQAQALLGPAVAVEETLAALPPAEVWLLAVPDTRIAEVAGALAVQRAGTAPAQAWHCSGFLTAAELAPLQAQGWSVASVHPALSFTTPDRAMAQFAGTVCALEGDAPARALARQAFGALGGHCLELAAADKPLYHGAAVWASNFLPVLAATAQRLWEDSGVPPALAVALRDGFVRRAADNLLALGPAAALTGPAARGDTRVLQLQGQAMAARDASLGQAYAALSDLAGRLARDPAGWLDRPTGSGPATDGA</sequence>
<dbReference type="PANTHER" id="PTHR40459:SF1">
    <property type="entry name" value="CONSERVED HYPOTHETICAL ALANINE AND LEUCINE RICH PROTEIN"/>
    <property type="match status" value="1"/>
</dbReference>
<dbReference type="InterPro" id="IPR037108">
    <property type="entry name" value="TM1727-like_C_sf"/>
</dbReference>
<name>A0A7C9TMW9_9BURK</name>
<protein>
    <submittedName>
        <fullName evidence="4">DUF2520 domain-containing protein</fullName>
    </submittedName>
</protein>
<dbReference type="Gene3D" id="1.10.1040.20">
    <property type="entry name" value="ProC-like, C-terminal domain"/>
    <property type="match status" value="1"/>
</dbReference>
<evidence type="ECO:0000313" key="4">
    <source>
        <dbReference type="EMBL" id="NDY92707.1"/>
    </source>
</evidence>
<dbReference type="InterPro" id="IPR019665">
    <property type="entry name" value="OxRdtase/DH_put_Rossmann_dom"/>
</dbReference>
<evidence type="ECO:0000313" key="5">
    <source>
        <dbReference type="Proteomes" id="UP000484255"/>
    </source>
</evidence>
<dbReference type="Gene3D" id="3.40.50.720">
    <property type="entry name" value="NAD(P)-binding Rossmann-like Domain"/>
    <property type="match status" value="1"/>
</dbReference>
<comment type="caution">
    <text evidence="4">The sequence shown here is derived from an EMBL/GenBank/DDBJ whole genome shotgun (WGS) entry which is preliminary data.</text>
</comment>
<keyword evidence="5" id="KW-1185">Reference proteome</keyword>
<accession>A0A7C9TMW9</accession>
<dbReference type="RefSeq" id="WP_163458760.1">
    <property type="nucleotide sequence ID" value="NZ_JAAGOH010000021.1"/>
</dbReference>
<dbReference type="AlphaFoldDB" id="A0A7C9TMW9"/>
<dbReference type="SUPFAM" id="SSF51735">
    <property type="entry name" value="NAD(P)-binding Rossmann-fold domains"/>
    <property type="match status" value="1"/>
</dbReference>
<dbReference type="Pfam" id="PF10728">
    <property type="entry name" value="DUF2520"/>
    <property type="match status" value="1"/>
</dbReference>
<proteinExistence type="predicted"/>
<dbReference type="InterPro" id="IPR036291">
    <property type="entry name" value="NAD(P)-bd_dom_sf"/>
</dbReference>
<feature type="region of interest" description="Disordered" evidence="1">
    <location>
        <begin position="1"/>
        <end position="23"/>
    </location>
</feature>
<dbReference type="Pfam" id="PF10727">
    <property type="entry name" value="Rossmann-like"/>
    <property type="match status" value="1"/>
</dbReference>
<reference evidence="4 5" key="1">
    <citation type="submission" date="2020-02" db="EMBL/GenBank/DDBJ databases">
        <title>Ideonella bacterium strain TBM-1.</title>
        <authorList>
            <person name="Chen W.-M."/>
        </authorList>
    </citation>
    <scope>NUCLEOTIDE SEQUENCE [LARGE SCALE GENOMIC DNA]</scope>
    <source>
        <strain evidence="4 5">TBM-1</strain>
    </source>
</reference>